<name>A0A059FMY9_9PROT</name>
<evidence type="ECO:0000256" key="1">
    <source>
        <dbReference type="RuleBase" id="RU000363"/>
    </source>
</evidence>
<gene>
    <name evidence="2" type="ORF">HHI_12104</name>
</gene>
<dbReference type="PANTHER" id="PTHR43313:SF1">
    <property type="entry name" value="3BETA-HYDROXYSTEROID DEHYDROGENASE DHS-16"/>
    <property type="match status" value="1"/>
</dbReference>
<organism evidence="2 3">
    <name type="scientific">Hyphomonas hirschiana VP5</name>
    <dbReference type="NCBI Taxonomy" id="1280951"/>
    <lineage>
        <taxon>Bacteria</taxon>
        <taxon>Pseudomonadati</taxon>
        <taxon>Pseudomonadota</taxon>
        <taxon>Alphaproteobacteria</taxon>
        <taxon>Hyphomonadales</taxon>
        <taxon>Hyphomonadaceae</taxon>
        <taxon>Hyphomonas</taxon>
    </lineage>
</organism>
<dbReference type="GO" id="GO:0016491">
    <property type="term" value="F:oxidoreductase activity"/>
    <property type="evidence" value="ECO:0007669"/>
    <property type="project" value="TreeGrafter"/>
</dbReference>
<dbReference type="Proteomes" id="UP000025061">
    <property type="component" value="Unassembled WGS sequence"/>
</dbReference>
<dbReference type="SUPFAM" id="SSF51735">
    <property type="entry name" value="NAD(P)-binding Rossmann-fold domains"/>
    <property type="match status" value="1"/>
</dbReference>
<accession>A0A059FMY9</accession>
<dbReference type="PATRIC" id="fig|1280951.3.peg.2438"/>
<dbReference type="Gene3D" id="3.40.50.720">
    <property type="entry name" value="NAD(P)-binding Rossmann-like Domain"/>
    <property type="match status" value="1"/>
</dbReference>
<dbReference type="OrthoDB" id="9793825at2"/>
<dbReference type="GO" id="GO:0008202">
    <property type="term" value="P:steroid metabolic process"/>
    <property type="evidence" value="ECO:0007669"/>
    <property type="project" value="TreeGrafter"/>
</dbReference>
<dbReference type="RefSeq" id="WP_011648324.1">
    <property type="nucleotide sequence ID" value="NZ_ARYI01000010.1"/>
</dbReference>
<dbReference type="PANTHER" id="PTHR43313">
    <property type="entry name" value="SHORT-CHAIN DEHYDROGENASE/REDUCTASE FAMILY 9C"/>
    <property type="match status" value="1"/>
</dbReference>
<dbReference type="AlphaFoldDB" id="A0A059FMY9"/>
<dbReference type="Pfam" id="PF00106">
    <property type="entry name" value="adh_short"/>
    <property type="match status" value="1"/>
</dbReference>
<dbReference type="PRINTS" id="PR00081">
    <property type="entry name" value="GDHRDH"/>
</dbReference>
<proteinExistence type="inferred from homology"/>
<keyword evidence="3" id="KW-1185">Reference proteome</keyword>
<evidence type="ECO:0000313" key="2">
    <source>
        <dbReference type="EMBL" id="KCZ91972.1"/>
    </source>
</evidence>
<dbReference type="InterPro" id="IPR036291">
    <property type="entry name" value="NAD(P)-bd_dom_sf"/>
</dbReference>
<protein>
    <submittedName>
        <fullName evidence="2">Short chain dehydrogenase/reductase family oxidoreductase</fullName>
    </submittedName>
</protein>
<dbReference type="PRINTS" id="PR00080">
    <property type="entry name" value="SDRFAMILY"/>
</dbReference>
<comment type="caution">
    <text evidence="2">The sequence shown here is derived from an EMBL/GenBank/DDBJ whole genome shotgun (WGS) entry which is preliminary data.</text>
</comment>
<dbReference type="InterPro" id="IPR002347">
    <property type="entry name" value="SDR_fam"/>
</dbReference>
<evidence type="ECO:0000313" key="3">
    <source>
        <dbReference type="Proteomes" id="UP000025061"/>
    </source>
</evidence>
<reference evidence="2 3" key="1">
    <citation type="submission" date="2013-04" db="EMBL/GenBank/DDBJ databases">
        <title>Hyphomonas hirschiana VP5 Genome Sequencing.</title>
        <authorList>
            <person name="Lai Q."/>
            <person name="Shao Z."/>
        </authorList>
    </citation>
    <scope>NUCLEOTIDE SEQUENCE [LARGE SCALE GENOMIC DNA]</scope>
    <source>
        <strain evidence="2 3">VP5</strain>
    </source>
</reference>
<dbReference type="EMBL" id="ARYI01000010">
    <property type="protein sequence ID" value="KCZ91972.1"/>
    <property type="molecule type" value="Genomic_DNA"/>
</dbReference>
<comment type="similarity">
    <text evidence="1">Belongs to the short-chain dehydrogenases/reductases (SDR) family.</text>
</comment>
<sequence length="294" mass="31089">MTDLTAPALARSLLVTGASTGIGEAAARHMAARGWTVFAGVRSEKDASALRQGAAGDLRPIILDVTKPEQVEGAVATISTALGNRRLSGLLNNAGIAKMGPLAIQPLEDFEAHFTVNVFGMLRVTQAFVPLLGGDPAREGAPGRIVTITSVGGKIAAPFLGAYTATKHANEAMTDTLRRELAIYGIDAIAIGPGSVRTPIWDKAEKDNEGGLYAGSDWAASLNIFEETMLKGGKTGLPPQTIAEVVEDALSNSSPKARYAPVPDKLTNFTIASRLPKRWLDKVFIKRFGLQKKD</sequence>